<protein>
    <submittedName>
        <fullName evidence="1">Uncharacterized protein</fullName>
    </submittedName>
</protein>
<dbReference type="GO" id="GO:0047372">
    <property type="term" value="F:monoacylglycerol lipase activity"/>
    <property type="evidence" value="ECO:0007669"/>
    <property type="project" value="TreeGrafter"/>
</dbReference>
<proteinExistence type="predicted"/>
<dbReference type="SUPFAM" id="SSF52151">
    <property type="entry name" value="FabD/lysophospholipase-like"/>
    <property type="match status" value="1"/>
</dbReference>
<dbReference type="Proteomes" id="UP000823388">
    <property type="component" value="Chromosome 1K"/>
</dbReference>
<dbReference type="PANTHER" id="PTHR32176:SF45">
    <property type="entry name" value="PATATIN"/>
    <property type="match status" value="1"/>
</dbReference>
<dbReference type="GO" id="GO:0004620">
    <property type="term" value="F:phospholipase activity"/>
    <property type="evidence" value="ECO:0007669"/>
    <property type="project" value="TreeGrafter"/>
</dbReference>
<dbReference type="EMBL" id="CM029037">
    <property type="protein sequence ID" value="KAG2661524.1"/>
    <property type="molecule type" value="Genomic_DNA"/>
</dbReference>
<dbReference type="PANTHER" id="PTHR32176">
    <property type="entry name" value="XYLOSE ISOMERASE"/>
    <property type="match status" value="1"/>
</dbReference>
<dbReference type="Gene3D" id="3.40.1090.10">
    <property type="entry name" value="Cytosolic phospholipase A2 catalytic domain"/>
    <property type="match status" value="1"/>
</dbReference>
<accession>A0A8T0XWR5</accession>
<evidence type="ECO:0000313" key="1">
    <source>
        <dbReference type="EMBL" id="KAG2661524.1"/>
    </source>
</evidence>
<organism evidence="1 2">
    <name type="scientific">Panicum virgatum</name>
    <name type="common">Blackwell switchgrass</name>
    <dbReference type="NCBI Taxonomy" id="38727"/>
    <lineage>
        <taxon>Eukaryota</taxon>
        <taxon>Viridiplantae</taxon>
        <taxon>Streptophyta</taxon>
        <taxon>Embryophyta</taxon>
        <taxon>Tracheophyta</taxon>
        <taxon>Spermatophyta</taxon>
        <taxon>Magnoliopsida</taxon>
        <taxon>Liliopsida</taxon>
        <taxon>Poales</taxon>
        <taxon>Poaceae</taxon>
        <taxon>PACMAD clade</taxon>
        <taxon>Panicoideae</taxon>
        <taxon>Panicodae</taxon>
        <taxon>Paniceae</taxon>
        <taxon>Panicinae</taxon>
        <taxon>Panicum</taxon>
        <taxon>Panicum sect. Hiantes</taxon>
    </lineage>
</organism>
<sequence>MTMVAMTKITEEMMAEEKEPQYLLKAPEDDCGRFLVLSIGTGLMSDEGLYTAKMCSKWGLIGWVRKRGMAPIIKIFMAASSDLVDIHVAVKFQLLHSERNYLRIQNNMLDGAVAAVDAATPENMRSLMEIGEHMLGQPVSRVNVETGKYMRR</sequence>
<keyword evidence="2" id="KW-1185">Reference proteome</keyword>
<reference evidence="1 2" key="1">
    <citation type="submission" date="2020-05" db="EMBL/GenBank/DDBJ databases">
        <title>WGS assembly of Panicum virgatum.</title>
        <authorList>
            <person name="Lovell J.T."/>
            <person name="Jenkins J."/>
            <person name="Shu S."/>
            <person name="Juenger T.E."/>
            <person name="Schmutz J."/>
        </authorList>
    </citation>
    <scope>NUCLEOTIDE SEQUENCE [LARGE SCALE GENOMIC DNA]</scope>
    <source>
        <strain evidence="2">cv. AP13</strain>
    </source>
</reference>
<gene>
    <name evidence="1" type="ORF">PVAP13_1KG508726</name>
</gene>
<name>A0A8T0XWR5_PANVG</name>
<evidence type="ECO:0000313" key="2">
    <source>
        <dbReference type="Proteomes" id="UP000823388"/>
    </source>
</evidence>
<dbReference type="InterPro" id="IPR016035">
    <property type="entry name" value="Acyl_Trfase/lysoPLipase"/>
</dbReference>
<dbReference type="AlphaFoldDB" id="A0A8T0XWR5"/>
<comment type="caution">
    <text evidence="1">The sequence shown here is derived from an EMBL/GenBank/DDBJ whole genome shotgun (WGS) entry which is preliminary data.</text>
</comment>